<evidence type="ECO:0000256" key="1">
    <source>
        <dbReference type="SAM" id="Phobius"/>
    </source>
</evidence>
<dbReference type="OrthoDB" id="2418141at2"/>
<proteinExistence type="predicted"/>
<keyword evidence="1" id="KW-0472">Membrane</keyword>
<sequence length="106" mass="12753">MLKKICPHCNYKFSTKDIFIRKHSQYITCPQCQNKLIASIKSKFIFSVIMLLTFIFWAIITDSAYINIESWIKYLLAFILFFILFFIIEPLTYKFEIFEDLSKSKR</sequence>
<dbReference type="NCBIfam" id="TIGR04104">
    <property type="entry name" value="cxxc_20_cxxc"/>
    <property type="match status" value="1"/>
</dbReference>
<protein>
    <submittedName>
        <fullName evidence="2">Cxxc_20_cxxc protein</fullName>
    </submittedName>
</protein>
<dbReference type="RefSeq" id="WP_055264702.1">
    <property type="nucleotide sequence ID" value="NZ_CABIXQ010000006.1"/>
</dbReference>
<dbReference type="EMBL" id="CYZX01000006">
    <property type="protein sequence ID" value="CUO23152.1"/>
    <property type="molecule type" value="Genomic_DNA"/>
</dbReference>
<accession>A0A174DBR7</accession>
<evidence type="ECO:0000313" key="2">
    <source>
        <dbReference type="EMBL" id="CUO23152.1"/>
    </source>
</evidence>
<dbReference type="Proteomes" id="UP000095594">
    <property type="component" value="Unassembled WGS sequence"/>
</dbReference>
<feature type="transmembrane region" description="Helical" evidence="1">
    <location>
        <begin position="71"/>
        <end position="88"/>
    </location>
</feature>
<dbReference type="AlphaFoldDB" id="A0A174DBR7"/>
<keyword evidence="1" id="KW-0812">Transmembrane</keyword>
<organism evidence="2 3">
    <name type="scientific">Clostridium disporicum</name>
    <dbReference type="NCBI Taxonomy" id="84024"/>
    <lineage>
        <taxon>Bacteria</taxon>
        <taxon>Bacillati</taxon>
        <taxon>Bacillota</taxon>
        <taxon>Clostridia</taxon>
        <taxon>Eubacteriales</taxon>
        <taxon>Clostridiaceae</taxon>
        <taxon>Clostridium</taxon>
    </lineage>
</organism>
<reference evidence="2 3" key="1">
    <citation type="submission" date="2015-09" db="EMBL/GenBank/DDBJ databases">
        <authorList>
            <consortium name="Pathogen Informatics"/>
        </authorList>
    </citation>
    <scope>NUCLEOTIDE SEQUENCE [LARGE SCALE GENOMIC DNA]</scope>
    <source>
        <strain evidence="2 3">2789STDY5834856</strain>
    </source>
</reference>
<name>A0A174DBR7_9CLOT</name>
<feature type="transmembrane region" description="Helical" evidence="1">
    <location>
        <begin position="44"/>
        <end position="65"/>
    </location>
</feature>
<dbReference type="InterPro" id="IPR026369">
    <property type="entry name" value="CxxC_20_CxxC"/>
</dbReference>
<keyword evidence="1" id="KW-1133">Transmembrane helix</keyword>
<gene>
    <name evidence="2" type="ORF">ERS852471_01190</name>
</gene>
<evidence type="ECO:0000313" key="3">
    <source>
        <dbReference type="Proteomes" id="UP000095594"/>
    </source>
</evidence>